<name>A0ACC2UKM7_9FUNG</name>
<keyword evidence="2" id="KW-1185">Reference proteome</keyword>
<sequence length="147" mass="15786">MEPHVIPKPIPASLPNLPTNHTSKLFGIVYITLTGKIDTTIPAAGLLSWVGKFVSYLFNLAPLLWWALAAKNLAWVTPGTTGQLPNNGSLTLGPDCGDTSMNFPMMAHTERHKQLPNEGKRASNISLINLSSALVSNLNASPKKSTD</sequence>
<proteinExistence type="predicted"/>
<evidence type="ECO:0000313" key="1">
    <source>
        <dbReference type="EMBL" id="KAJ9087196.1"/>
    </source>
</evidence>
<organism evidence="1 2">
    <name type="scientific">Entomophthora muscae</name>
    <dbReference type="NCBI Taxonomy" id="34485"/>
    <lineage>
        <taxon>Eukaryota</taxon>
        <taxon>Fungi</taxon>
        <taxon>Fungi incertae sedis</taxon>
        <taxon>Zoopagomycota</taxon>
        <taxon>Entomophthoromycotina</taxon>
        <taxon>Entomophthoromycetes</taxon>
        <taxon>Entomophthorales</taxon>
        <taxon>Entomophthoraceae</taxon>
        <taxon>Entomophthora</taxon>
    </lineage>
</organism>
<gene>
    <name evidence="1" type="ORF">DSO57_1035527</name>
</gene>
<dbReference type="EMBL" id="QTSX02000316">
    <property type="protein sequence ID" value="KAJ9087196.1"/>
    <property type="molecule type" value="Genomic_DNA"/>
</dbReference>
<protein>
    <submittedName>
        <fullName evidence="1">Uncharacterized protein</fullName>
    </submittedName>
</protein>
<evidence type="ECO:0000313" key="2">
    <source>
        <dbReference type="Proteomes" id="UP001165960"/>
    </source>
</evidence>
<dbReference type="Proteomes" id="UP001165960">
    <property type="component" value="Unassembled WGS sequence"/>
</dbReference>
<reference evidence="1" key="1">
    <citation type="submission" date="2022-04" db="EMBL/GenBank/DDBJ databases">
        <title>Genome of the entomopathogenic fungus Entomophthora muscae.</title>
        <authorList>
            <person name="Elya C."/>
            <person name="Lovett B.R."/>
            <person name="Lee E."/>
            <person name="Macias A.M."/>
            <person name="Hajek A.E."/>
            <person name="De Bivort B.L."/>
            <person name="Kasson M.T."/>
            <person name="De Fine Licht H.H."/>
            <person name="Stajich J.E."/>
        </authorList>
    </citation>
    <scope>NUCLEOTIDE SEQUENCE</scope>
    <source>
        <strain evidence="1">Berkeley</strain>
    </source>
</reference>
<comment type="caution">
    <text evidence="1">The sequence shown here is derived from an EMBL/GenBank/DDBJ whole genome shotgun (WGS) entry which is preliminary data.</text>
</comment>
<accession>A0ACC2UKM7</accession>